<feature type="transmembrane region" description="Helical" evidence="1">
    <location>
        <begin position="66"/>
        <end position="87"/>
    </location>
</feature>
<keyword evidence="1" id="KW-0812">Transmembrane</keyword>
<organism evidence="2 3">
    <name type="scientific">Aromia moschata</name>
    <dbReference type="NCBI Taxonomy" id="1265417"/>
    <lineage>
        <taxon>Eukaryota</taxon>
        <taxon>Metazoa</taxon>
        <taxon>Ecdysozoa</taxon>
        <taxon>Arthropoda</taxon>
        <taxon>Hexapoda</taxon>
        <taxon>Insecta</taxon>
        <taxon>Pterygota</taxon>
        <taxon>Neoptera</taxon>
        <taxon>Endopterygota</taxon>
        <taxon>Coleoptera</taxon>
        <taxon>Polyphaga</taxon>
        <taxon>Cucujiformia</taxon>
        <taxon>Chrysomeloidea</taxon>
        <taxon>Cerambycidae</taxon>
        <taxon>Cerambycinae</taxon>
        <taxon>Callichromatini</taxon>
        <taxon>Aromia</taxon>
    </lineage>
</organism>
<evidence type="ECO:0000313" key="3">
    <source>
        <dbReference type="Proteomes" id="UP001162162"/>
    </source>
</evidence>
<dbReference type="Proteomes" id="UP001162162">
    <property type="component" value="Unassembled WGS sequence"/>
</dbReference>
<evidence type="ECO:0000313" key="2">
    <source>
        <dbReference type="EMBL" id="KAJ8962727.1"/>
    </source>
</evidence>
<gene>
    <name evidence="2" type="ORF">NQ318_001125</name>
</gene>
<dbReference type="EMBL" id="JAPWTK010000002">
    <property type="protein sequence ID" value="KAJ8962727.1"/>
    <property type="molecule type" value="Genomic_DNA"/>
</dbReference>
<dbReference type="AlphaFoldDB" id="A0AAV8ZH89"/>
<accession>A0AAV8ZH89</accession>
<reference evidence="2" key="1">
    <citation type="journal article" date="2023" name="Insect Mol. Biol.">
        <title>Genome sequencing provides insights into the evolution of gene families encoding plant cell wall-degrading enzymes in longhorned beetles.</title>
        <authorList>
            <person name="Shin N.R."/>
            <person name="Okamura Y."/>
            <person name="Kirsch R."/>
            <person name="Pauchet Y."/>
        </authorList>
    </citation>
    <scope>NUCLEOTIDE SEQUENCE</scope>
    <source>
        <strain evidence="2">AMC_N1</strain>
    </source>
</reference>
<keyword evidence="1" id="KW-1133">Transmembrane helix</keyword>
<keyword evidence="1" id="KW-0472">Membrane</keyword>
<protein>
    <recommendedName>
        <fullName evidence="4">Transmembrane protein</fullName>
    </recommendedName>
</protein>
<sequence length="184" mass="19919">MISQSSINSSGGLLYQLRVVRHRKMNSIVENSHLHETCPPEVATLEQGSTAAILVKKFHAGFINSAFAFALAFASALPLAFVCYEFATNGERQKFDLNQVERNVNANGSADDMLSIIPVSTDPIKNAMVVLTALTSRGNGAMPSTSANNHLPRSLEQSNLYLAQQKNIGKDVGETTKSPRQVDV</sequence>
<evidence type="ECO:0008006" key="4">
    <source>
        <dbReference type="Google" id="ProtNLM"/>
    </source>
</evidence>
<keyword evidence="3" id="KW-1185">Reference proteome</keyword>
<evidence type="ECO:0000256" key="1">
    <source>
        <dbReference type="SAM" id="Phobius"/>
    </source>
</evidence>
<proteinExistence type="predicted"/>
<comment type="caution">
    <text evidence="2">The sequence shown here is derived from an EMBL/GenBank/DDBJ whole genome shotgun (WGS) entry which is preliminary data.</text>
</comment>
<name>A0AAV8ZH89_9CUCU</name>